<dbReference type="Proteomes" id="UP001319045">
    <property type="component" value="Chromosome"/>
</dbReference>
<name>A0ABM7NYB4_9BACT</name>
<evidence type="ECO:0008006" key="3">
    <source>
        <dbReference type="Google" id="ProtNLM"/>
    </source>
</evidence>
<gene>
    <name evidence="1" type="ORF">prwr041_14030</name>
</gene>
<proteinExistence type="predicted"/>
<accession>A0ABM7NYB4</accession>
<protein>
    <recommendedName>
        <fullName evidence="3">Outer membrane protein beta-barrel domain-containing protein</fullName>
    </recommendedName>
</protein>
<organism evidence="1 2">
    <name type="scientific">Prevotella herbatica</name>
    <dbReference type="NCBI Taxonomy" id="2801997"/>
    <lineage>
        <taxon>Bacteria</taxon>
        <taxon>Pseudomonadati</taxon>
        <taxon>Bacteroidota</taxon>
        <taxon>Bacteroidia</taxon>
        <taxon>Bacteroidales</taxon>
        <taxon>Prevotellaceae</taxon>
        <taxon>Prevotella</taxon>
    </lineage>
</organism>
<sequence>MLGVLGLGPVFSFCVKNDQYYYDAMPNADTSDKIKNLNLCLQPSIMYQTGKFRIGIEANAGLLNVAKANNYFSVSKHLHDIVASVYFHF</sequence>
<evidence type="ECO:0000313" key="1">
    <source>
        <dbReference type="EMBL" id="BCS85510.1"/>
    </source>
</evidence>
<keyword evidence="2" id="KW-1185">Reference proteome</keyword>
<reference evidence="1 2" key="1">
    <citation type="journal article" date="2022" name="Int. J. Syst. Evol. Microbiol.">
        <title>Prevotella herbatica sp. nov., a plant polysaccharide-decomposing anaerobic bacterium isolated from a methanogenic reactor.</title>
        <authorList>
            <person name="Uek A."/>
            <person name="Tonouchi A."/>
            <person name="Kaku N."/>
            <person name="Ueki K."/>
        </authorList>
    </citation>
    <scope>NUCLEOTIDE SEQUENCE [LARGE SCALE GENOMIC DNA]</scope>
    <source>
        <strain evidence="1 2">WR041</strain>
    </source>
</reference>
<dbReference type="EMBL" id="AP024484">
    <property type="protein sequence ID" value="BCS85510.1"/>
    <property type="molecule type" value="Genomic_DNA"/>
</dbReference>
<evidence type="ECO:0000313" key="2">
    <source>
        <dbReference type="Proteomes" id="UP001319045"/>
    </source>
</evidence>